<proteinExistence type="predicted"/>
<reference evidence="1" key="1">
    <citation type="submission" date="2017-07" db="EMBL/GenBank/DDBJ databases">
        <title>Taro Niue Genome Assembly and Annotation.</title>
        <authorList>
            <person name="Atibalentja N."/>
            <person name="Keating K."/>
            <person name="Fields C.J."/>
        </authorList>
    </citation>
    <scope>NUCLEOTIDE SEQUENCE</scope>
    <source>
        <strain evidence="1">Niue_2</strain>
        <tissue evidence="1">Leaf</tissue>
    </source>
</reference>
<organism evidence="1 2">
    <name type="scientific">Colocasia esculenta</name>
    <name type="common">Wild taro</name>
    <name type="synonym">Arum esculentum</name>
    <dbReference type="NCBI Taxonomy" id="4460"/>
    <lineage>
        <taxon>Eukaryota</taxon>
        <taxon>Viridiplantae</taxon>
        <taxon>Streptophyta</taxon>
        <taxon>Embryophyta</taxon>
        <taxon>Tracheophyta</taxon>
        <taxon>Spermatophyta</taxon>
        <taxon>Magnoliopsida</taxon>
        <taxon>Liliopsida</taxon>
        <taxon>Araceae</taxon>
        <taxon>Aroideae</taxon>
        <taxon>Colocasieae</taxon>
        <taxon>Colocasia</taxon>
    </lineage>
</organism>
<comment type="caution">
    <text evidence="1">The sequence shown here is derived from an EMBL/GenBank/DDBJ whole genome shotgun (WGS) entry which is preliminary data.</text>
</comment>
<accession>A0A843VKT5</accession>
<keyword evidence="2" id="KW-1185">Reference proteome</keyword>
<protein>
    <submittedName>
        <fullName evidence="1">Uncharacterized protein</fullName>
    </submittedName>
</protein>
<dbReference type="EMBL" id="NMUH01001397">
    <property type="protein sequence ID" value="MQL91969.1"/>
    <property type="molecule type" value="Genomic_DNA"/>
</dbReference>
<evidence type="ECO:0000313" key="2">
    <source>
        <dbReference type="Proteomes" id="UP000652761"/>
    </source>
</evidence>
<evidence type="ECO:0000313" key="1">
    <source>
        <dbReference type="EMBL" id="MQL91969.1"/>
    </source>
</evidence>
<dbReference type="Proteomes" id="UP000652761">
    <property type="component" value="Unassembled WGS sequence"/>
</dbReference>
<dbReference type="AlphaFoldDB" id="A0A843VKT5"/>
<name>A0A843VKT5_COLES</name>
<sequence length="67" mass="7491">MFCLPNIRRGLCVAEFGGPTLFQNVFLVGYPRFFESQARCARACPAKGKTTMGQQLVVCEFSLFSHL</sequence>
<gene>
    <name evidence="1" type="ORF">Taro_024582</name>
</gene>